<dbReference type="AlphaFoldDB" id="A0A059F086"/>
<gene>
    <name evidence="2" type="ORF">H312_02079</name>
</gene>
<keyword evidence="1" id="KW-0732">Signal</keyword>
<sequence length="257" mass="30693">MHYFLTLLCIHRFIIFTMVQIPLYKFSFHEEIISYENFIERDIVIKKLAKRLIELYDEIINHPRVKLIAMEMELDTETKNLELKNGERFFVKKKTVILNAANPEFRPTFHGDNLNSSLSRFLNGMGGIEKLNWKGLTKLRKSTYTKRMRISTFNYGWVFHLLGIKADELQELGLSLEEFEEYLFNLYLKCFEEIIKLVPNGNVMVFFISTHEFAFDSIDNLQVEFTEKEFILRAKLACYRAIKRYKDRLNFILNAYY</sequence>
<feature type="signal peptide" evidence="1">
    <location>
        <begin position="1"/>
        <end position="19"/>
    </location>
</feature>
<organism evidence="2 3">
    <name type="scientific">Anncaliia algerae PRA339</name>
    <dbReference type="NCBI Taxonomy" id="1288291"/>
    <lineage>
        <taxon>Eukaryota</taxon>
        <taxon>Fungi</taxon>
        <taxon>Fungi incertae sedis</taxon>
        <taxon>Microsporidia</taxon>
        <taxon>Tubulinosematoidea</taxon>
        <taxon>Tubulinosematidae</taxon>
        <taxon>Anncaliia</taxon>
    </lineage>
</organism>
<evidence type="ECO:0000313" key="3">
    <source>
        <dbReference type="Proteomes" id="UP000030655"/>
    </source>
</evidence>
<dbReference type="OrthoDB" id="10039049at2759"/>
<keyword evidence="3" id="KW-1185">Reference proteome</keyword>
<accession>A0A059F086</accession>
<evidence type="ECO:0000256" key="1">
    <source>
        <dbReference type="SAM" id="SignalP"/>
    </source>
</evidence>
<evidence type="ECO:0000313" key="2">
    <source>
        <dbReference type="EMBL" id="KCZ80517.1"/>
    </source>
</evidence>
<dbReference type="Proteomes" id="UP000030655">
    <property type="component" value="Unassembled WGS sequence"/>
</dbReference>
<dbReference type="EMBL" id="KK365177">
    <property type="protein sequence ID" value="KCZ80517.1"/>
    <property type="molecule type" value="Genomic_DNA"/>
</dbReference>
<protein>
    <submittedName>
        <fullName evidence="2">Uncharacterized protein</fullName>
    </submittedName>
</protein>
<reference evidence="2 3" key="2">
    <citation type="submission" date="2014-03" db="EMBL/GenBank/DDBJ databases">
        <title>The Genome Sequence of Anncaliia algerae insect isolate PRA339.</title>
        <authorList>
            <consortium name="The Broad Institute Genome Sequencing Platform"/>
            <consortium name="The Broad Institute Genome Sequencing Center for Infectious Disease"/>
            <person name="Cuomo C."/>
            <person name="Becnel J."/>
            <person name="Sanscrainte N."/>
            <person name="Walker B."/>
            <person name="Young S.K."/>
            <person name="Zeng Q."/>
            <person name="Gargeya S."/>
            <person name="Fitzgerald M."/>
            <person name="Haas B."/>
            <person name="Abouelleil A."/>
            <person name="Alvarado L."/>
            <person name="Arachchi H.M."/>
            <person name="Berlin A.M."/>
            <person name="Chapman S.B."/>
            <person name="Dewar J."/>
            <person name="Goldberg J."/>
            <person name="Griggs A."/>
            <person name="Gujja S."/>
            <person name="Hansen M."/>
            <person name="Howarth C."/>
            <person name="Imamovic A."/>
            <person name="Larimer J."/>
            <person name="McCowan C."/>
            <person name="Murphy C."/>
            <person name="Neiman D."/>
            <person name="Pearson M."/>
            <person name="Priest M."/>
            <person name="Roberts A."/>
            <person name="Saif S."/>
            <person name="Shea T."/>
            <person name="Sisk P."/>
            <person name="Sykes S."/>
            <person name="Wortman J."/>
            <person name="Nusbaum C."/>
            <person name="Birren B."/>
        </authorList>
    </citation>
    <scope>NUCLEOTIDE SEQUENCE [LARGE SCALE GENOMIC DNA]</scope>
    <source>
        <strain evidence="2 3">PRA339</strain>
    </source>
</reference>
<dbReference type="HOGENOM" id="CLU_082147_0_0_1"/>
<reference evidence="3" key="1">
    <citation type="submission" date="2013-02" db="EMBL/GenBank/DDBJ databases">
        <authorList>
            <consortium name="The Broad Institute Genome Sequencing Platform"/>
            <person name="Cuomo C."/>
            <person name="Becnel J."/>
            <person name="Sanscrainte N."/>
            <person name="Walker B."/>
            <person name="Young S.K."/>
            <person name="Zeng Q."/>
            <person name="Gargeya S."/>
            <person name="Fitzgerald M."/>
            <person name="Haas B."/>
            <person name="Abouelleil A."/>
            <person name="Alvarado L."/>
            <person name="Arachchi H.M."/>
            <person name="Berlin A.M."/>
            <person name="Chapman S.B."/>
            <person name="Dewar J."/>
            <person name="Goldberg J."/>
            <person name="Griggs A."/>
            <person name="Gujja S."/>
            <person name="Hansen M."/>
            <person name="Howarth C."/>
            <person name="Imamovic A."/>
            <person name="Larimer J."/>
            <person name="McCowan C."/>
            <person name="Murphy C."/>
            <person name="Neiman D."/>
            <person name="Pearson M."/>
            <person name="Priest M."/>
            <person name="Roberts A."/>
            <person name="Saif S."/>
            <person name="Shea T."/>
            <person name="Sisk P."/>
            <person name="Sykes S."/>
            <person name="Wortman J."/>
            <person name="Nusbaum C."/>
            <person name="Birren B."/>
        </authorList>
    </citation>
    <scope>NUCLEOTIDE SEQUENCE [LARGE SCALE GENOMIC DNA]</scope>
    <source>
        <strain evidence="3">PRA339</strain>
    </source>
</reference>
<feature type="chain" id="PRO_5001576786" evidence="1">
    <location>
        <begin position="20"/>
        <end position="257"/>
    </location>
</feature>
<name>A0A059F086_9MICR</name>
<proteinExistence type="predicted"/>
<dbReference type="VEuPathDB" id="MicrosporidiaDB:H312_02079"/>